<feature type="domain" description="Nucleotidyl transferase" evidence="1">
    <location>
        <begin position="37"/>
        <end position="269"/>
    </location>
</feature>
<protein>
    <recommendedName>
        <fullName evidence="1">Nucleotidyl transferase domain-containing protein</fullName>
    </recommendedName>
</protein>
<evidence type="ECO:0000259" key="1">
    <source>
        <dbReference type="Pfam" id="PF00483"/>
    </source>
</evidence>
<dbReference type="InterPro" id="IPR050486">
    <property type="entry name" value="Mannose-1P_guanyltransferase"/>
</dbReference>
<dbReference type="EMBL" id="PCQY01000034">
    <property type="protein sequence ID" value="PIP04361.1"/>
    <property type="molecule type" value="Genomic_DNA"/>
</dbReference>
<comment type="caution">
    <text evidence="2">The sequence shown here is derived from an EMBL/GenBank/DDBJ whole genome shotgun (WGS) entry which is preliminary data.</text>
</comment>
<organism evidence="2 3">
    <name type="scientific">candidate division WWE3 bacterium CG23_combo_of_CG06-09_8_20_14_all_40_14</name>
    <dbReference type="NCBI Taxonomy" id="1975095"/>
    <lineage>
        <taxon>Bacteria</taxon>
        <taxon>Katanobacteria</taxon>
    </lineage>
</organism>
<dbReference type="InterPro" id="IPR005835">
    <property type="entry name" value="NTP_transferase_dom"/>
</dbReference>
<proteinExistence type="predicted"/>
<dbReference type="Proteomes" id="UP000231388">
    <property type="component" value="Unassembled WGS sequence"/>
</dbReference>
<accession>A0A2G9XDK3</accession>
<dbReference type="Pfam" id="PF00483">
    <property type="entry name" value="NTP_transferase"/>
    <property type="match status" value="1"/>
</dbReference>
<reference evidence="2 3" key="1">
    <citation type="submission" date="2017-09" db="EMBL/GenBank/DDBJ databases">
        <title>Depth-based differentiation of microbial function through sediment-hosted aquifers and enrichment of novel symbionts in the deep terrestrial subsurface.</title>
        <authorList>
            <person name="Probst A.J."/>
            <person name="Ladd B."/>
            <person name="Jarett J.K."/>
            <person name="Geller-Mcgrath D.E."/>
            <person name="Sieber C.M."/>
            <person name="Emerson J.B."/>
            <person name="Anantharaman K."/>
            <person name="Thomas B.C."/>
            <person name="Malmstrom R."/>
            <person name="Stieglmeier M."/>
            <person name="Klingl A."/>
            <person name="Woyke T."/>
            <person name="Ryan C.M."/>
            <person name="Banfield J.F."/>
        </authorList>
    </citation>
    <scope>NUCLEOTIDE SEQUENCE [LARGE SCALE GENOMIC DNA]</scope>
    <source>
        <strain evidence="2">CG23_combo_of_CG06-09_8_20_14_all_40_14</strain>
    </source>
</reference>
<evidence type="ECO:0000313" key="3">
    <source>
        <dbReference type="Proteomes" id="UP000231388"/>
    </source>
</evidence>
<sequence length="282" mass="31801">MKEVLEHLRAEICNLPEIPKISKEQYENFANNCVVALMTGGESSRFKEVEGANGTNKNSFRLPNNDTMIEMTIRMYRDAGIKDFVALVYHEAHTVKKLLGEGEKLGVRIRYSYDPEHPIGKGGAVKNALINGSIPKGKNLIVHNPDDIIINYKSSFPQDIIAGHIKGENQNSIVTVVVVKETAYAFTGMKIDNGKVTQIEMYPMVPIPTHIGVTVFSPKSFKYFDKLFYLDKKSDFEKVLFPILSKKRELYAVAIPNECWLAVNNLKVYKQLVAYLEQPSNV</sequence>
<evidence type="ECO:0000313" key="2">
    <source>
        <dbReference type="EMBL" id="PIP04361.1"/>
    </source>
</evidence>
<dbReference type="InterPro" id="IPR029044">
    <property type="entry name" value="Nucleotide-diphossugar_trans"/>
</dbReference>
<gene>
    <name evidence="2" type="ORF">COX53_02955</name>
</gene>
<dbReference type="Gene3D" id="3.90.550.10">
    <property type="entry name" value="Spore Coat Polysaccharide Biosynthesis Protein SpsA, Chain A"/>
    <property type="match status" value="1"/>
</dbReference>
<dbReference type="SUPFAM" id="SSF53448">
    <property type="entry name" value="Nucleotide-diphospho-sugar transferases"/>
    <property type="match status" value="1"/>
</dbReference>
<name>A0A2G9XDK3_UNCKA</name>
<dbReference type="AlphaFoldDB" id="A0A2G9XDK3"/>
<dbReference type="PANTHER" id="PTHR22572">
    <property type="entry name" value="SUGAR-1-PHOSPHATE GUANYL TRANSFERASE"/>
    <property type="match status" value="1"/>
</dbReference>